<evidence type="ECO:0000313" key="3">
    <source>
        <dbReference type="Proteomes" id="UP000204235"/>
    </source>
</evidence>
<protein>
    <submittedName>
        <fullName evidence="2">Uncharacterized protein</fullName>
    </submittedName>
</protein>
<evidence type="ECO:0000313" key="2">
    <source>
        <dbReference type="EMBL" id="AGX01830.1"/>
    </source>
</evidence>
<organism evidence="2 3">
    <name type="scientific">Erwinia phage PhiEaH1</name>
    <dbReference type="NCBI Taxonomy" id="1401669"/>
    <lineage>
        <taxon>Viruses</taxon>
        <taxon>Duplodnaviria</taxon>
        <taxon>Heunggongvirae</taxon>
        <taxon>Uroviricota</taxon>
        <taxon>Caudoviricetes</taxon>
        <taxon>Chimalliviridae</taxon>
        <taxon>Iapetusvirus</taxon>
        <taxon>Iapetusvirus EaH1</taxon>
    </lineage>
</organism>
<feature type="region of interest" description="Disordered" evidence="1">
    <location>
        <begin position="15"/>
        <end position="35"/>
    </location>
</feature>
<evidence type="ECO:0000256" key="1">
    <source>
        <dbReference type="SAM" id="MobiDB-lite"/>
    </source>
</evidence>
<sequence>MAILKVTLLQVLERPHGEESPRIVPDVNGQQRQSD</sequence>
<accession>W8CZX7</accession>
<dbReference type="EMBL" id="KF623294">
    <property type="protein sequence ID" value="AGX01830.1"/>
    <property type="molecule type" value="Genomic_DNA"/>
</dbReference>
<dbReference type="RefSeq" id="YP_009010161.1">
    <property type="nucleotide sequence ID" value="NC_023610.1"/>
</dbReference>
<name>W8CZX7_9CAUD</name>
<dbReference type="Proteomes" id="UP000204235">
    <property type="component" value="Segment"/>
</dbReference>
<keyword evidence="3" id="KW-1185">Reference proteome</keyword>
<reference evidence="2 3" key="1">
    <citation type="journal article" date="2014" name="FEMS Microbiol. Lett.">
        <title>The genome of the Erwinia amylovora phage PhiEaH1 reveals greater diversity and broadens the applicability of phages for the treatment of fire blight.</title>
        <authorList>
            <person name="Meczker K."/>
            <person name="Domotor D."/>
            <person name="Vass J."/>
            <person name="Rakhely G."/>
            <person name="Schneider G."/>
            <person name="Kovacs T."/>
        </authorList>
    </citation>
    <scope>NUCLEOTIDE SEQUENCE [LARGE SCALE GENOMIC DNA]</scope>
</reference>
<dbReference type="KEGG" id="vg:18500892"/>
<proteinExistence type="predicted"/>
<dbReference type="GeneID" id="18500892"/>